<keyword evidence="1" id="KW-0472">Membrane</keyword>
<reference evidence="3" key="2">
    <citation type="submission" date="2015-01" db="EMBL/GenBank/DDBJ databases">
        <title>Evolutionary Origins and Diversification of the Mycorrhizal Mutualists.</title>
        <authorList>
            <consortium name="DOE Joint Genome Institute"/>
            <consortium name="Mycorrhizal Genomics Consortium"/>
            <person name="Kohler A."/>
            <person name="Kuo A."/>
            <person name="Nagy L.G."/>
            <person name="Floudas D."/>
            <person name="Copeland A."/>
            <person name="Barry K.W."/>
            <person name="Cichocki N."/>
            <person name="Veneault-Fourrey C."/>
            <person name="LaButti K."/>
            <person name="Lindquist E.A."/>
            <person name="Lipzen A."/>
            <person name="Lundell T."/>
            <person name="Morin E."/>
            <person name="Murat C."/>
            <person name="Riley R."/>
            <person name="Ohm R."/>
            <person name="Sun H."/>
            <person name="Tunlid A."/>
            <person name="Henrissat B."/>
            <person name="Grigoriev I.V."/>
            <person name="Hibbett D.S."/>
            <person name="Martin F."/>
        </authorList>
    </citation>
    <scope>NUCLEOTIDE SEQUENCE [LARGE SCALE GENOMIC DNA]</scope>
    <source>
        <strain evidence="3">F 1598</strain>
    </source>
</reference>
<dbReference type="Proteomes" id="UP000054166">
    <property type="component" value="Unassembled WGS sequence"/>
</dbReference>
<reference evidence="2 3" key="1">
    <citation type="submission" date="2014-04" db="EMBL/GenBank/DDBJ databases">
        <authorList>
            <consortium name="DOE Joint Genome Institute"/>
            <person name="Kuo A."/>
            <person name="Tarkka M."/>
            <person name="Buscot F."/>
            <person name="Kohler A."/>
            <person name="Nagy L.G."/>
            <person name="Floudas D."/>
            <person name="Copeland A."/>
            <person name="Barry K.W."/>
            <person name="Cichocki N."/>
            <person name="Veneault-Fourrey C."/>
            <person name="LaButti K."/>
            <person name="Lindquist E.A."/>
            <person name="Lipzen A."/>
            <person name="Lundell T."/>
            <person name="Morin E."/>
            <person name="Murat C."/>
            <person name="Sun H."/>
            <person name="Tunlid A."/>
            <person name="Henrissat B."/>
            <person name="Grigoriev I.V."/>
            <person name="Hibbett D.S."/>
            <person name="Martin F."/>
            <person name="Nordberg H.P."/>
            <person name="Cantor M.N."/>
            <person name="Hua S.X."/>
        </authorList>
    </citation>
    <scope>NUCLEOTIDE SEQUENCE [LARGE SCALE GENOMIC DNA]</scope>
    <source>
        <strain evidence="2 3">F 1598</strain>
    </source>
</reference>
<gene>
    <name evidence="2" type="ORF">PILCRDRAFT_652745</name>
</gene>
<accession>A0A0C3F8M6</accession>
<protein>
    <submittedName>
        <fullName evidence="2">Uncharacterized protein</fullName>
    </submittedName>
</protein>
<dbReference type="HOGENOM" id="CLU_2386975_0_0_1"/>
<evidence type="ECO:0000313" key="2">
    <source>
        <dbReference type="EMBL" id="KIM76209.1"/>
    </source>
</evidence>
<keyword evidence="3" id="KW-1185">Reference proteome</keyword>
<dbReference type="InParanoid" id="A0A0C3F8M6"/>
<feature type="transmembrane region" description="Helical" evidence="1">
    <location>
        <begin position="6"/>
        <end position="26"/>
    </location>
</feature>
<evidence type="ECO:0000256" key="1">
    <source>
        <dbReference type="SAM" id="Phobius"/>
    </source>
</evidence>
<dbReference type="AlphaFoldDB" id="A0A0C3F8M6"/>
<keyword evidence="1" id="KW-0812">Transmembrane</keyword>
<evidence type="ECO:0000313" key="3">
    <source>
        <dbReference type="Proteomes" id="UP000054166"/>
    </source>
</evidence>
<name>A0A0C3F8M6_PILCF</name>
<sequence>MGYYYWLDGCGSRIFFLEIGFFLWCCSRGMNDLRSSSPSCPMYERFSLRPLASKMIINYPVPVVGFVCEGLWFVPGTILASADFDLSSSWSPTH</sequence>
<organism evidence="2 3">
    <name type="scientific">Piloderma croceum (strain F 1598)</name>
    <dbReference type="NCBI Taxonomy" id="765440"/>
    <lineage>
        <taxon>Eukaryota</taxon>
        <taxon>Fungi</taxon>
        <taxon>Dikarya</taxon>
        <taxon>Basidiomycota</taxon>
        <taxon>Agaricomycotina</taxon>
        <taxon>Agaricomycetes</taxon>
        <taxon>Agaricomycetidae</taxon>
        <taxon>Atheliales</taxon>
        <taxon>Atheliaceae</taxon>
        <taxon>Piloderma</taxon>
    </lineage>
</organism>
<proteinExistence type="predicted"/>
<dbReference type="EMBL" id="KN833037">
    <property type="protein sequence ID" value="KIM76209.1"/>
    <property type="molecule type" value="Genomic_DNA"/>
</dbReference>
<keyword evidence="1" id="KW-1133">Transmembrane helix</keyword>